<dbReference type="GO" id="GO:0003700">
    <property type="term" value="F:DNA-binding transcription factor activity"/>
    <property type="evidence" value="ECO:0007669"/>
    <property type="project" value="TreeGrafter"/>
</dbReference>
<organism evidence="6 7">
    <name type="scientific">Nocardioides zeae</name>
    <dbReference type="NCBI Taxonomy" id="1457234"/>
    <lineage>
        <taxon>Bacteria</taxon>
        <taxon>Bacillati</taxon>
        <taxon>Actinomycetota</taxon>
        <taxon>Actinomycetes</taxon>
        <taxon>Propionibacteriales</taxon>
        <taxon>Nocardioidaceae</taxon>
        <taxon>Nocardioides</taxon>
    </lineage>
</organism>
<dbReference type="PANTHER" id="PTHR30055">
    <property type="entry name" value="HTH-TYPE TRANSCRIPTIONAL REGULATOR RUTR"/>
    <property type="match status" value="1"/>
</dbReference>
<evidence type="ECO:0000256" key="4">
    <source>
        <dbReference type="PROSITE-ProRule" id="PRU00335"/>
    </source>
</evidence>
<evidence type="ECO:0000259" key="5">
    <source>
        <dbReference type="PROSITE" id="PS50977"/>
    </source>
</evidence>
<name>A0AAJ1X270_9ACTN</name>
<dbReference type="InterPro" id="IPR001647">
    <property type="entry name" value="HTH_TetR"/>
</dbReference>
<dbReference type="Pfam" id="PF00440">
    <property type="entry name" value="TetR_N"/>
    <property type="match status" value="1"/>
</dbReference>
<dbReference type="AlphaFoldDB" id="A0AAJ1X270"/>
<evidence type="ECO:0000256" key="2">
    <source>
        <dbReference type="ARBA" id="ARBA00023125"/>
    </source>
</evidence>
<gene>
    <name evidence="6" type="ORF">QE405_002243</name>
</gene>
<dbReference type="PANTHER" id="PTHR30055:SF234">
    <property type="entry name" value="HTH-TYPE TRANSCRIPTIONAL REGULATOR BETI"/>
    <property type="match status" value="1"/>
</dbReference>
<feature type="DNA-binding region" description="H-T-H motif" evidence="4">
    <location>
        <begin position="33"/>
        <end position="52"/>
    </location>
</feature>
<sequence length="202" mass="22045">MSPRATPMAPDERRRTILEAAVPLILERGQSATTRQIAEAAGVAEGTVFRVFPTKEDLLDAVLDAALDPTRFLEELEAVDRSLPLEPRLVAATTVVQGRFREIFGVMTALGIQGPPRRSRHDDEDALAARRRSLQAVVELVEPDADAFRVPPREVARMLRLLTFSGSHPHLSADEPLTAEEIVAVVLRGTLAPTTTTPDRSA</sequence>
<keyword evidence="3" id="KW-0804">Transcription</keyword>
<evidence type="ECO:0000313" key="6">
    <source>
        <dbReference type="EMBL" id="MDQ1104959.1"/>
    </source>
</evidence>
<protein>
    <submittedName>
        <fullName evidence="6">AcrR family transcriptional regulator</fullName>
    </submittedName>
</protein>
<dbReference type="EMBL" id="JAUTAN010000001">
    <property type="protein sequence ID" value="MDQ1104959.1"/>
    <property type="molecule type" value="Genomic_DNA"/>
</dbReference>
<dbReference type="Proteomes" id="UP001239215">
    <property type="component" value="Unassembled WGS sequence"/>
</dbReference>
<reference evidence="6" key="1">
    <citation type="submission" date="2023-07" db="EMBL/GenBank/DDBJ databases">
        <title>Functional and genomic diversity of the sorghum phyllosphere microbiome.</title>
        <authorList>
            <person name="Shade A."/>
        </authorList>
    </citation>
    <scope>NUCLEOTIDE SEQUENCE</scope>
    <source>
        <strain evidence="6">SORGH_AS_1067</strain>
    </source>
</reference>
<dbReference type="RefSeq" id="WP_307200753.1">
    <property type="nucleotide sequence ID" value="NZ_JAUTAN010000001.1"/>
</dbReference>
<evidence type="ECO:0000256" key="1">
    <source>
        <dbReference type="ARBA" id="ARBA00023015"/>
    </source>
</evidence>
<proteinExistence type="predicted"/>
<dbReference type="PROSITE" id="PS50977">
    <property type="entry name" value="HTH_TETR_2"/>
    <property type="match status" value="1"/>
</dbReference>
<dbReference type="PRINTS" id="PR00455">
    <property type="entry name" value="HTHTETR"/>
</dbReference>
<dbReference type="GO" id="GO:0000976">
    <property type="term" value="F:transcription cis-regulatory region binding"/>
    <property type="evidence" value="ECO:0007669"/>
    <property type="project" value="TreeGrafter"/>
</dbReference>
<comment type="caution">
    <text evidence="6">The sequence shown here is derived from an EMBL/GenBank/DDBJ whole genome shotgun (WGS) entry which is preliminary data.</text>
</comment>
<dbReference type="InterPro" id="IPR009057">
    <property type="entry name" value="Homeodomain-like_sf"/>
</dbReference>
<feature type="domain" description="HTH tetR-type" evidence="5">
    <location>
        <begin position="11"/>
        <end position="70"/>
    </location>
</feature>
<evidence type="ECO:0000313" key="7">
    <source>
        <dbReference type="Proteomes" id="UP001239215"/>
    </source>
</evidence>
<keyword evidence="2 4" id="KW-0238">DNA-binding</keyword>
<dbReference type="InterPro" id="IPR050109">
    <property type="entry name" value="HTH-type_TetR-like_transc_reg"/>
</dbReference>
<keyword evidence="1" id="KW-0805">Transcription regulation</keyword>
<accession>A0AAJ1X270</accession>
<dbReference type="Gene3D" id="1.10.357.10">
    <property type="entry name" value="Tetracycline Repressor, domain 2"/>
    <property type="match status" value="1"/>
</dbReference>
<dbReference type="SUPFAM" id="SSF46689">
    <property type="entry name" value="Homeodomain-like"/>
    <property type="match status" value="1"/>
</dbReference>
<evidence type="ECO:0000256" key="3">
    <source>
        <dbReference type="ARBA" id="ARBA00023163"/>
    </source>
</evidence>